<sequence length="404" mass="45169">MRRGKTLEFDEDDDDDEVEKEKRKGEVTLEEIENQRNLESGLEEQTVDRLGPGSTSTEMAMDQFSGKQSSTQEEVISVPGVGSNKNPQSETGPVSLQVDGLSILKLVKKRVQLVGKNGLNALKLVSWSGGMANNQSGGVTTVLRRRLMVLGNERRNIIERVFVFELMKTPSQTRNSRKGGEKMRSLLDERCNHVDQVSGGPKEPIQAIATNSNTSITFEVPDRHLLQNLEITLDDQKLKLMEIEIERVCKTFNSFPKKLQKALKLKNSKRLRKSLKMTGHNRQLEDKMVKAIGLSNWRAIDSLGTVSYTTQREYGFMANGGRRWSTSTAGSCVLYTASHKEGWSVPVETWYGSVRTPHLEDGGDEGETVPAVQQQKTELASVTCLMGFGSLEDKNNALYRPFEK</sequence>
<gene>
    <name evidence="2" type="ORF">PPACK8108_LOCUS686</name>
</gene>
<organism evidence="2 3">
    <name type="scientific">Phakopsora pachyrhizi</name>
    <name type="common">Asian soybean rust disease fungus</name>
    <dbReference type="NCBI Taxonomy" id="170000"/>
    <lineage>
        <taxon>Eukaryota</taxon>
        <taxon>Fungi</taxon>
        <taxon>Dikarya</taxon>
        <taxon>Basidiomycota</taxon>
        <taxon>Pucciniomycotina</taxon>
        <taxon>Pucciniomycetes</taxon>
        <taxon>Pucciniales</taxon>
        <taxon>Phakopsoraceae</taxon>
        <taxon>Phakopsora</taxon>
    </lineage>
</organism>
<dbReference type="AlphaFoldDB" id="A0AAV0AGB5"/>
<dbReference type="Proteomes" id="UP001153365">
    <property type="component" value="Unassembled WGS sequence"/>
</dbReference>
<evidence type="ECO:0000313" key="2">
    <source>
        <dbReference type="EMBL" id="CAH7666335.1"/>
    </source>
</evidence>
<keyword evidence="3" id="KW-1185">Reference proteome</keyword>
<accession>A0AAV0AGB5</accession>
<evidence type="ECO:0000256" key="1">
    <source>
        <dbReference type="SAM" id="MobiDB-lite"/>
    </source>
</evidence>
<comment type="caution">
    <text evidence="2">The sequence shown here is derived from an EMBL/GenBank/DDBJ whole genome shotgun (WGS) entry which is preliminary data.</text>
</comment>
<feature type="region of interest" description="Disordered" evidence="1">
    <location>
        <begin position="1"/>
        <end position="56"/>
    </location>
</feature>
<proteinExistence type="predicted"/>
<protein>
    <submittedName>
        <fullName evidence="2">Uncharacterized protein</fullName>
    </submittedName>
</protein>
<reference evidence="2" key="1">
    <citation type="submission" date="2022-06" db="EMBL/GenBank/DDBJ databases">
        <authorList>
            <consortium name="SYNGENTA / RWTH Aachen University"/>
        </authorList>
    </citation>
    <scope>NUCLEOTIDE SEQUENCE</scope>
</reference>
<evidence type="ECO:0000313" key="3">
    <source>
        <dbReference type="Proteomes" id="UP001153365"/>
    </source>
</evidence>
<dbReference type="EMBL" id="CALTRL010000099">
    <property type="protein sequence ID" value="CAH7666335.1"/>
    <property type="molecule type" value="Genomic_DNA"/>
</dbReference>
<feature type="compositionally biased region" description="Acidic residues" evidence="1">
    <location>
        <begin position="9"/>
        <end position="18"/>
    </location>
</feature>
<name>A0AAV0AGB5_PHAPC</name>